<accession>A0A834G1R2</accession>
<dbReference type="AlphaFoldDB" id="A0A834G1R2"/>
<name>A0A834G1R2_RHOSS</name>
<reference evidence="2" key="1">
    <citation type="submission" date="2019-11" db="EMBL/GenBank/DDBJ databases">
        <authorList>
            <person name="Liu Y."/>
            <person name="Hou J."/>
            <person name="Li T.-Q."/>
            <person name="Guan C.-H."/>
            <person name="Wu X."/>
            <person name="Wu H.-Z."/>
            <person name="Ling F."/>
            <person name="Zhang R."/>
            <person name="Shi X.-G."/>
            <person name="Ren J.-P."/>
            <person name="Chen E.-F."/>
            <person name="Sun J.-M."/>
        </authorList>
    </citation>
    <scope>NUCLEOTIDE SEQUENCE</scope>
    <source>
        <strain evidence="2">Adult_tree_wgs_1</strain>
        <tissue evidence="2">Leaves</tissue>
    </source>
</reference>
<comment type="caution">
    <text evidence="2">The sequence shown here is derived from an EMBL/GenBank/DDBJ whole genome shotgun (WGS) entry which is preliminary data.</text>
</comment>
<evidence type="ECO:0000313" key="2">
    <source>
        <dbReference type="EMBL" id="KAF7114248.1"/>
    </source>
</evidence>
<gene>
    <name evidence="2" type="ORF">RHSIM_RhsimUnG0091700</name>
</gene>
<feature type="compositionally biased region" description="Acidic residues" evidence="1">
    <location>
        <begin position="25"/>
        <end position="37"/>
    </location>
</feature>
<evidence type="ECO:0000256" key="1">
    <source>
        <dbReference type="SAM" id="MobiDB-lite"/>
    </source>
</evidence>
<evidence type="ECO:0000313" key="3">
    <source>
        <dbReference type="Proteomes" id="UP000626092"/>
    </source>
</evidence>
<dbReference type="EMBL" id="WJXA01000229">
    <property type="protein sequence ID" value="KAF7114248.1"/>
    <property type="molecule type" value="Genomic_DNA"/>
</dbReference>
<sequence>MRWEGGRWPKGQWDGWNCKVPPPAAEEDVEGEVEEEGNNYSQMLSGMDAEDLEELCPMLESEQLTGIGLDFDALDRQILSWLPPTPFSEGFSEAEEQGNYSQMLSDMDRVELVPTFELEVLPSSGLDFDASDPQTISGLPPTPFSEELLKVEKQCNYSQTLPDMDADLKD</sequence>
<keyword evidence="3" id="KW-1185">Reference proteome</keyword>
<dbReference type="OrthoDB" id="10401982at2759"/>
<dbReference type="Proteomes" id="UP000626092">
    <property type="component" value="Unassembled WGS sequence"/>
</dbReference>
<protein>
    <submittedName>
        <fullName evidence="2">Uncharacterized protein</fullName>
    </submittedName>
</protein>
<proteinExistence type="predicted"/>
<feature type="region of interest" description="Disordered" evidence="1">
    <location>
        <begin position="1"/>
        <end position="37"/>
    </location>
</feature>
<organism evidence="2 3">
    <name type="scientific">Rhododendron simsii</name>
    <name type="common">Sims's rhododendron</name>
    <dbReference type="NCBI Taxonomy" id="118357"/>
    <lineage>
        <taxon>Eukaryota</taxon>
        <taxon>Viridiplantae</taxon>
        <taxon>Streptophyta</taxon>
        <taxon>Embryophyta</taxon>
        <taxon>Tracheophyta</taxon>
        <taxon>Spermatophyta</taxon>
        <taxon>Magnoliopsida</taxon>
        <taxon>eudicotyledons</taxon>
        <taxon>Gunneridae</taxon>
        <taxon>Pentapetalae</taxon>
        <taxon>asterids</taxon>
        <taxon>Ericales</taxon>
        <taxon>Ericaceae</taxon>
        <taxon>Ericoideae</taxon>
        <taxon>Rhodoreae</taxon>
        <taxon>Rhododendron</taxon>
    </lineage>
</organism>